<evidence type="ECO:0000313" key="1">
    <source>
        <dbReference type="EMBL" id="KAI4311427.1"/>
    </source>
</evidence>
<proteinExistence type="predicted"/>
<reference evidence="2" key="1">
    <citation type="journal article" date="2023" name="Front. Plant Sci.">
        <title>Chromosomal-level genome assembly of Melastoma candidum provides insights into trichome evolution.</title>
        <authorList>
            <person name="Zhong Y."/>
            <person name="Wu W."/>
            <person name="Sun C."/>
            <person name="Zou P."/>
            <person name="Liu Y."/>
            <person name="Dai S."/>
            <person name="Zhou R."/>
        </authorList>
    </citation>
    <scope>NUCLEOTIDE SEQUENCE [LARGE SCALE GENOMIC DNA]</scope>
</reference>
<protein>
    <submittedName>
        <fullName evidence="1">Uncharacterized protein</fullName>
    </submittedName>
</protein>
<evidence type="ECO:0000313" key="2">
    <source>
        <dbReference type="Proteomes" id="UP001057402"/>
    </source>
</evidence>
<sequence>MAEFSKIFRYYGCHNCGNLISRHDDIVSKYFQGVRGRAFLFSQAANLVEGPKEDRILITGLHTVSDVFCIDCGENLGWKYERTYHDSEKYKEGKYVLERLKIAEVGS</sequence>
<organism evidence="1 2">
    <name type="scientific">Melastoma candidum</name>
    <dbReference type="NCBI Taxonomy" id="119954"/>
    <lineage>
        <taxon>Eukaryota</taxon>
        <taxon>Viridiplantae</taxon>
        <taxon>Streptophyta</taxon>
        <taxon>Embryophyta</taxon>
        <taxon>Tracheophyta</taxon>
        <taxon>Spermatophyta</taxon>
        <taxon>Magnoliopsida</taxon>
        <taxon>eudicotyledons</taxon>
        <taxon>Gunneridae</taxon>
        <taxon>Pentapetalae</taxon>
        <taxon>rosids</taxon>
        <taxon>malvids</taxon>
        <taxon>Myrtales</taxon>
        <taxon>Melastomataceae</taxon>
        <taxon>Melastomatoideae</taxon>
        <taxon>Melastomateae</taxon>
        <taxon>Melastoma</taxon>
    </lineage>
</organism>
<keyword evidence="2" id="KW-1185">Reference proteome</keyword>
<comment type="caution">
    <text evidence="1">The sequence shown here is derived from an EMBL/GenBank/DDBJ whole genome shotgun (WGS) entry which is preliminary data.</text>
</comment>
<accession>A0ACB9LKJ0</accession>
<name>A0ACB9LKJ0_9MYRT</name>
<dbReference type="EMBL" id="CM042890">
    <property type="protein sequence ID" value="KAI4311427.1"/>
    <property type="molecule type" value="Genomic_DNA"/>
</dbReference>
<gene>
    <name evidence="1" type="ORF">MLD38_036326</name>
</gene>
<dbReference type="Proteomes" id="UP001057402">
    <property type="component" value="Chromosome 11"/>
</dbReference>